<evidence type="ECO:0000256" key="1">
    <source>
        <dbReference type="SAM" id="Phobius"/>
    </source>
</evidence>
<evidence type="ECO:0000313" key="3">
    <source>
        <dbReference type="Proteomes" id="UP000327118"/>
    </source>
</evidence>
<keyword evidence="1" id="KW-1133">Transmembrane helix</keyword>
<dbReference type="AlphaFoldDB" id="A0A5N6Z205"/>
<proteinExistence type="predicted"/>
<feature type="transmembrane region" description="Helical" evidence="1">
    <location>
        <begin position="42"/>
        <end position="60"/>
    </location>
</feature>
<gene>
    <name evidence="2" type="ORF">BDV28DRAFT_15544</name>
</gene>
<dbReference type="Proteomes" id="UP000327118">
    <property type="component" value="Unassembled WGS sequence"/>
</dbReference>
<organism evidence="2 3">
    <name type="scientific">Aspergillus coremiiformis</name>
    <dbReference type="NCBI Taxonomy" id="138285"/>
    <lineage>
        <taxon>Eukaryota</taxon>
        <taxon>Fungi</taxon>
        <taxon>Dikarya</taxon>
        <taxon>Ascomycota</taxon>
        <taxon>Pezizomycotina</taxon>
        <taxon>Eurotiomycetes</taxon>
        <taxon>Eurotiomycetidae</taxon>
        <taxon>Eurotiales</taxon>
        <taxon>Aspergillaceae</taxon>
        <taxon>Aspergillus</taxon>
        <taxon>Aspergillus subgen. Circumdati</taxon>
    </lineage>
</organism>
<accession>A0A5N6Z205</accession>
<dbReference type="EMBL" id="ML739159">
    <property type="protein sequence ID" value="KAE8351695.1"/>
    <property type="molecule type" value="Genomic_DNA"/>
</dbReference>
<name>A0A5N6Z205_9EURO</name>
<protein>
    <submittedName>
        <fullName evidence="2">Uncharacterized protein</fullName>
    </submittedName>
</protein>
<sequence length="115" mass="13747">MQRRVMTLSSFFFLIFCFAFTNFIFSIALHPFMQYAQLHPQFYIFSFFFFLFFCFFILAVDSWLAITSQEDGEFSGWIWIAGFYQANCSSGDVLYLCDLKRTACLQHCIVHYYIF</sequence>
<keyword evidence="1" id="KW-0812">Transmembrane</keyword>
<feature type="transmembrane region" description="Helical" evidence="1">
    <location>
        <begin position="12"/>
        <end position="30"/>
    </location>
</feature>
<evidence type="ECO:0000313" key="2">
    <source>
        <dbReference type="EMBL" id="KAE8351695.1"/>
    </source>
</evidence>
<keyword evidence="1" id="KW-0472">Membrane</keyword>
<reference evidence="3" key="1">
    <citation type="submission" date="2019-04" db="EMBL/GenBank/DDBJ databases">
        <title>Friends and foes A comparative genomics studyof 23 Aspergillus species from section Flavi.</title>
        <authorList>
            <consortium name="DOE Joint Genome Institute"/>
            <person name="Kjaerbolling I."/>
            <person name="Vesth T."/>
            <person name="Frisvad J.C."/>
            <person name="Nybo J.L."/>
            <person name="Theobald S."/>
            <person name="Kildgaard S."/>
            <person name="Isbrandt T."/>
            <person name="Kuo A."/>
            <person name="Sato A."/>
            <person name="Lyhne E.K."/>
            <person name="Kogle M.E."/>
            <person name="Wiebenga A."/>
            <person name="Kun R.S."/>
            <person name="Lubbers R.J."/>
            <person name="Makela M.R."/>
            <person name="Barry K."/>
            <person name="Chovatia M."/>
            <person name="Clum A."/>
            <person name="Daum C."/>
            <person name="Haridas S."/>
            <person name="He G."/>
            <person name="LaButti K."/>
            <person name="Lipzen A."/>
            <person name="Mondo S."/>
            <person name="Riley R."/>
            <person name="Salamov A."/>
            <person name="Simmons B.A."/>
            <person name="Magnuson J.K."/>
            <person name="Henrissat B."/>
            <person name="Mortensen U.H."/>
            <person name="Larsen T.O."/>
            <person name="Devries R.P."/>
            <person name="Grigoriev I.V."/>
            <person name="Machida M."/>
            <person name="Baker S.E."/>
            <person name="Andersen M.R."/>
        </authorList>
    </citation>
    <scope>NUCLEOTIDE SEQUENCE [LARGE SCALE GENOMIC DNA]</scope>
    <source>
        <strain evidence="3">CBS 553.77</strain>
    </source>
</reference>
<keyword evidence="3" id="KW-1185">Reference proteome</keyword>